<proteinExistence type="predicted"/>
<dbReference type="Pfam" id="PF03476">
    <property type="entry name" value="MOSC_N"/>
    <property type="match status" value="1"/>
</dbReference>
<protein>
    <recommendedName>
        <fullName evidence="1">Molybdenum cofactor sulfurase middle domain-containing protein</fullName>
    </recommendedName>
</protein>
<sequence>MTQTAYPIDGCGALEDEDADKYQAQWLLVTPEFEPIDLDEHPALDQVSLKLHLGYLVITAPGMLRLDIVPDVLEDDESVWRTAHRDGIPFSVVDEGDLAAAWFSNYLGTPVRLAKRMPEGSKPAE</sequence>
<dbReference type="OrthoDB" id="581532at2"/>
<dbReference type="InterPro" id="IPR005303">
    <property type="entry name" value="MOCOS_middle"/>
</dbReference>
<gene>
    <name evidence="2" type="ORF">FOZ76_00415</name>
</gene>
<keyword evidence="3" id="KW-1185">Reference proteome</keyword>
<organism evidence="2 3">
    <name type="scientific">Verticiella sediminum</name>
    <dbReference type="NCBI Taxonomy" id="1247510"/>
    <lineage>
        <taxon>Bacteria</taxon>
        <taxon>Pseudomonadati</taxon>
        <taxon>Pseudomonadota</taxon>
        <taxon>Betaproteobacteria</taxon>
        <taxon>Burkholderiales</taxon>
        <taxon>Alcaligenaceae</taxon>
        <taxon>Verticiella</taxon>
    </lineage>
</organism>
<reference evidence="2 3" key="1">
    <citation type="submission" date="2019-07" db="EMBL/GenBank/DDBJ databases">
        <title>Qingshengfaniella alkalisoli gen. nov., sp. nov., isolated from saline soil.</title>
        <authorList>
            <person name="Xu L."/>
            <person name="Huang X.-X."/>
            <person name="Sun J.-Q."/>
        </authorList>
    </citation>
    <scope>NUCLEOTIDE SEQUENCE [LARGE SCALE GENOMIC DNA]</scope>
    <source>
        <strain evidence="2 3">DSM 27279</strain>
    </source>
</reference>
<dbReference type="AlphaFoldDB" id="A0A556B212"/>
<feature type="domain" description="Molybdenum cofactor sulfurase middle" evidence="1">
    <location>
        <begin position="5"/>
        <end position="110"/>
    </location>
</feature>
<dbReference type="EMBL" id="VLTJ01000001">
    <property type="protein sequence ID" value="TSH99231.1"/>
    <property type="molecule type" value="Genomic_DNA"/>
</dbReference>
<dbReference type="RefSeq" id="WP_143946140.1">
    <property type="nucleotide sequence ID" value="NZ_BAABMB010000001.1"/>
</dbReference>
<evidence type="ECO:0000313" key="3">
    <source>
        <dbReference type="Proteomes" id="UP000318405"/>
    </source>
</evidence>
<comment type="caution">
    <text evidence="2">The sequence shown here is derived from an EMBL/GenBank/DDBJ whole genome shotgun (WGS) entry which is preliminary data.</text>
</comment>
<evidence type="ECO:0000259" key="1">
    <source>
        <dbReference type="Pfam" id="PF03476"/>
    </source>
</evidence>
<evidence type="ECO:0000313" key="2">
    <source>
        <dbReference type="EMBL" id="TSH99231.1"/>
    </source>
</evidence>
<accession>A0A556B212</accession>
<name>A0A556B212_9BURK</name>
<dbReference type="SUPFAM" id="SSF141673">
    <property type="entry name" value="MOSC N-terminal domain-like"/>
    <property type="match status" value="1"/>
</dbReference>
<dbReference type="Proteomes" id="UP000318405">
    <property type="component" value="Unassembled WGS sequence"/>
</dbReference>